<evidence type="ECO:0000313" key="3">
    <source>
        <dbReference type="EMBL" id="MBP1859682.1"/>
    </source>
</evidence>
<feature type="domain" description="Nucleotidyltransferase-like" evidence="2">
    <location>
        <begin position="104"/>
        <end position="317"/>
    </location>
</feature>
<comment type="caution">
    <text evidence="3">The sequence shown here is derived from an EMBL/GenBank/DDBJ whole genome shotgun (WGS) entry which is preliminary data.</text>
</comment>
<sequence>MKEIDLAYRTLFAELGQRSLDGTFAADFPLEGRFVTVPVKGKEYWYFDMPTGGGDKRSYVGPKSDAEITGRVSAFGHVKNDLKSRRKLVSTLVREAGMSAPERFTGDVVEALANAGLFRLRSVLVGTVAFQTYSGLLGVRLPSSAMQTGDADFAQFHSISAAVGDSIPPILDVLQKLDDTFRQVPHINHSQKATQFINAGRYKVEFLTPNTGSDDNQDKPVDMPAPGGASAEPLRFLDYLIYEPVRTVMLWKSGISVNVPAPERYATHKLIVASRRRNDDNGILKRDKDVRQAALLFEALGQTRRHSDLAVAFSEAWNRGQAWQDGIRKGVSFLAAKHRTDLMSVLREGMQEIGENPDDYTLFKLRTPDHQPGTVDASNGNHNDPSLK</sequence>
<evidence type="ECO:0000256" key="1">
    <source>
        <dbReference type="SAM" id="MobiDB-lite"/>
    </source>
</evidence>
<feature type="region of interest" description="Disordered" evidence="1">
    <location>
        <begin position="365"/>
        <end position="388"/>
    </location>
</feature>
<dbReference type="Proteomes" id="UP000823786">
    <property type="component" value="Unassembled WGS sequence"/>
</dbReference>
<feature type="compositionally biased region" description="Polar residues" evidence="1">
    <location>
        <begin position="376"/>
        <end position="388"/>
    </location>
</feature>
<accession>A0ABS4EP07</accession>
<name>A0ABS4EP07_9HYPH</name>
<gene>
    <name evidence="3" type="ORF">J2Z75_003199</name>
</gene>
<dbReference type="InterPro" id="IPR022550">
    <property type="entry name" value="NTP_transf_8"/>
</dbReference>
<keyword evidence="4" id="KW-1185">Reference proteome</keyword>
<organism evidence="3 4">
    <name type="scientific">Rhizobium herbae</name>
    <dbReference type="NCBI Taxonomy" id="508661"/>
    <lineage>
        <taxon>Bacteria</taxon>
        <taxon>Pseudomonadati</taxon>
        <taxon>Pseudomonadota</taxon>
        <taxon>Alphaproteobacteria</taxon>
        <taxon>Hyphomicrobiales</taxon>
        <taxon>Rhizobiaceae</taxon>
        <taxon>Rhizobium/Agrobacterium group</taxon>
        <taxon>Rhizobium</taxon>
    </lineage>
</organism>
<reference evidence="3 4" key="1">
    <citation type="submission" date="2021-03" db="EMBL/GenBank/DDBJ databases">
        <title>Genomic Encyclopedia of Type Strains, Phase IV (KMG-IV): sequencing the most valuable type-strain genomes for metagenomic binning, comparative biology and taxonomic classification.</title>
        <authorList>
            <person name="Goeker M."/>
        </authorList>
    </citation>
    <scope>NUCLEOTIDE SEQUENCE [LARGE SCALE GENOMIC DNA]</scope>
    <source>
        <strain evidence="3 4">DSM 26427</strain>
    </source>
</reference>
<dbReference type="EMBL" id="JAGGJV010000005">
    <property type="protein sequence ID" value="MBP1859682.1"/>
    <property type="molecule type" value="Genomic_DNA"/>
</dbReference>
<evidence type="ECO:0000259" key="2">
    <source>
        <dbReference type="Pfam" id="PF12281"/>
    </source>
</evidence>
<dbReference type="InterPro" id="IPR058575">
    <property type="entry name" value="NTP_transf_8_dom"/>
</dbReference>
<proteinExistence type="predicted"/>
<dbReference type="RefSeq" id="WP_209853706.1">
    <property type="nucleotide sequence ID" value="NZ_JAGGJV010000005.1"/>
</dbReference>
<dbReference type="Pfam" id="PF12281">
    <property type="entry name" value="NTP_transf_8"/>
    <property type="match status" value="1"/>
</dbReference>
<dbReference type="PIRSF" id="PIRSF031854">
    <property type="entry name" value="UCP031854"/>
    <property type="match status" value="1"/>
</dbReference>
<evidence type="ECO:0000313" key="4">
    <source>
        <dbReference type="Proteomes" id="UP000823786"/>
    </source>
</evidence>
<protein>
    <recommendedName>
        <fullName evidence="2">Nucleotidyltransferase-like domain-containing protein</fullName>
    </recommendedName>
</protein>